<name>A0A128EEZ5_9BACT</name>
<dbReference type="RefSeq" id="WP_075540163.1">
    <property type="nucleotide sequence ID" value="NZ_CP053844.1"/>
</dbReference>
<evidence type="ECO:0000256" key="1">
    <source>
        <dbReference type="ARBA" id="ARBA00004533"/>
    </source>
</evidence>
<evidence type="ECO:0000256" key="3">
    <source>
        <dbReference type="ARBA" id="ARBA00022519"/>
    </source>
</evidence>
<evidence type="ECO:0000256" key="2">
    <source>
        <dbReference type="ARBA" id="ARBA00022475"/>
    </source>
</evidence>
<dbReference type="GO" id="GO:0009247">
    <property type="term" value="P:glycolipid biosynthetic process"/>
    <property type="evidence" value="ECO:0007669"/>
    <property type="project" value="UniProtKB-ARBA"/>
</dbReference>
<keyword evidence="6" id="KW-0012">Acyltransferase</keyword>
<keyword evidence="3" id="KW-0997">Cell inner membrane</keyword>
<comment type="subcellular location">
    <subcellularLocation>
        <location evidence="1">Cell inner membrane</location>
    </subcellularLocation>
</comment>
<evidence type="ECO:0000256" key="4">
    <source>
        <dbReference type="ARBA" id="ARBA00022679"/>
    </source>
</evidence>
<dbReference type="GO" id="GO:0005886">
    <property type="term" value="C:plasma membrane"/>
    <property type="evidence" value="ECO:0007669"/>
    <property type="project" value="UniProtKB-SubCell"/>
</dbReference>
<dbReference type="CDD" id="cd07984">
    <property type="entry name" value="LPLAT_LABLAT-like"/>
    <property type="match status" value="1"/>
</dbReference>
<reference evidence="7 8" key="1">
    <citation type="submission" date="2016-02" db="EMBL/GenBank/DDBJ databases">
        <authorList>
            <consortium name="Pathogen Informatics"/>
        </authorList>
    </citation>
    <scope>NUCLEOTIDE SEQUENCE [LARGE SCALE GENOMIC DNA]</scope>
    <source>
        <strain evidence="7 8">RC20</strain>
    </source>
</reference>
<keyword evidence="5" id="KW-0472">Membrane</keyword>
<keyword evidence="2" id="KW-1003">Cell membrane</keyword>
<dbReference type="PANTHER" id="PTHR30606:SF10">
    <property type="entry name" value="PHOSPHATIDYLINOSITOL MANNOSIDE ACYLTRANSFERASE"/>
    <property type="match status" value="1"/>
</dbReference>
<keyword evidence="8" id="KW-1185">Reference proteome</keyword>
<dbReference type="InterPro" id="IPR004960">
    <property type="entry name" value="LipA_acyltrans"/>
</dbReference>
<evidence type="ECO:0000313" key="8">
    <source>
        <dbReference type="Proteomes" id="UP000069632"/>
    </source>
</evidence>
<dbReference type="OrthoDB" id="9808633at2"/>
<dbReference type="PANTHER" id="PTHR30606">
    <property type="entry name" value="LIPID A BIOSYNTHESIS LAUROYL ACYLTRANSFERASE"/>
    <property type="match status" value="1"/>
</dbReference>
<evidence type="ECO:0000313" key="7">
    <source>
        <dbReference type="EMBL" id="CZE47494.1"/>
    </source>
</evidence>
<dbReference type="GO" id="GO:0016746">
    <property type="term" value="F:acyltransferase activity"/>
    <property type="evidence" value="ECO:0007669"/>
    <property type="project" value="UniProtKB-KW"/>
</dbReference>
<proteinExistence type="predicted"/>
<dbReference type="Proteomes" id="UP000069632">
    <property type="component" value="Unassembled WGS sequence"/>
</dbReference>
<keyword evidence="4 7" id="KW-0808">Transferase</keyword>
<dbReference type="EMBL" id="FIZP01000003">
    <property type="protein sequence ID" value="CZE47494.1"/>
    <property type="molecule type" value="Genomic_DNA"/>
</dbReference>
<evidence type="ECO:0000256" key="5">
    <source>
        <dbReference type="ARBA" id="ARBA00023136"/>
    </source>
</evidence>
<organism evidence="7 8">
    <name type="scientific">Campylobacter geochelonis</name>
    <dbReference type="NCBI Taxonomy" id="1780362"/>
    <lineage>
        <taxon>Bacteria</taxon>
        <taxon>Pseudomonadati</taxon>
        <taxon>Campylobacterota</taxon>
        <taxon>Epsilonproteobacteria</taxon>
        <taxon>Campylobacterales</taxon>
        <taxon>Campylobacteraceae</taxon>
        <taxon>Campylobacter</taxon>
    </lineage>
</organism>
<dbReference type="AlphaFoldDB" id="A0A128EEZ5"/>
<gene>
    <name evidence="7" type="ORF">ERS672216_00915</name>
</gene>
<protein>
    <submittedName>
        <fullName evidence="7">Glycosyl transferase, group 2 family protein</fullName>
    </submittedName>
</protein>
<evidence type="ECO:0000256" key="6">
    <source>
        <dbReference type="ARBA" id="ARBA00023315"/>
    </source>
</evidence>
<sequence>MQSKRWFEQNEKAGNFWLYLSYFLVSHTPKFIIDLVAKIVSLIYFLTLKNERENIKEYRKNLASCFGDKVLKNSSIYTHFNSFACSICDKIAVWCGKIKYEDLSFEDEEFIYQELLNQKMGQILLVSHFGNVEISRALVSKIDGISINILTYDKNAQNFNNFINKISKSKVKIYHVDELDISSMLHFKTLLENGEHIAIMGDRIPINGSKFLSTKFLGKEAKFNIGAYLIAGLLGVKISTFWCIKTNGKFHLSLERLSDKIVLLKDKQASVKPHLERYVKQLELKCEKYPAQWYNFFDFWRQ</sequence>
<accession>A0A128EEZ5</accession>
<dbReference type="Pfam" id="PF03279">
    <property type="entry name" value="Lip_A_acyltrans"/>
    <property type="match status" value="1"/>
</dbReference>